<evidence type="ECO:0000313" key="1">
    <source>
        <dbReference type="EMBL" id="CAI2200636.1"/>
    </source>
</evidence>
<dbReference type="OrthoDB" id="2421915at2759"/>
<name>A0A9W4TCL6_9GLOM</name>
<reference evidence="1" key="1">
    <citation type="submission" date="2022-08" db="EMBL/GenBank/DDBJ databases">
        <authorList>
            <person name="Kallberg Y."/>
            <person name="Tangrot J."/>
            <person name="Rosling A."/>
        </authorList>
    </citation>
    <scope>NUCLEOTIDE SEQUENCE</scope>
    <source>
        <strain evidence="1">Wild A</strain>
    </source>
</reference>
<evidence type="ECO:0000313" key="2">
    <source>
        <dbReference type="Proteomes" id="UP001153678"/>
    </source>
</evidence>
<sequence>ASKYQSALGVATNTRLDDDDQNHAVKFKQDILNLQKSLEDYVTHLKPNMNIDIEKVKILAKEYGCLNEISESDKLFIKAILQRIKLDQVQNYSFRLSEYSNVALELDIDIKSRELLELMEKLSKTRVGADKVIDAAAIKIRQQIYGSL</sequence>
<organism evidence="1 2">
    <name type="scientific">Funneliformis geosporum</name>
    <dbReference type="NCBI Taxonomy" id="1117311"/>
    <lineage>
        <taxon>Eukaryota</taxon>
        <taxon>Fungi</taxon>
        <taxon>Fungi incertae sedis</taxon>
        <taxon>Mucoromycota</taxon>
        <taxon>Glomeromycotina</taxon>
        <taxon>Glomeromycetes</taxon>
        <taxon>Glomerales</taxon>
        <taxon>Glomeraceae</taxon>
        <taxon>Funneliformis</taxon>
    </lineage>
</organism>
<keyword evidence="2" id="KW-1185">Reference proteome</keyword>
<comment type="caution">
    <text evidence="1">The sequence shown here is derived from an EMBL/GenBank/DDBJ whole genome shotgun (WGS) entry which is preliminary data.</text>
</comment>
<dbReference type="EMBL" id="CAMKVN010024965">
    <property type="protein sequence ID" value="CAI2200636.1"/>
    <property type="molecule type" value="Genomic_DNA"/>
</dbReference>
<gene>
    <name evidence="1" type="ORF">FWILDA_LOCUS19666</name>
</gene>
<dbReference type="AlphaFoldDB" id="A0A9W4TCL6"/>
<feature type="non-terminal residue" evidence="1">
    <location>
        <position position="1"/>
    </location>
</feature>
<dbReference type="Proteomes" id="UP001153678">
    <property type="component" value="Unassembled WGS sequence"/>
</dbReference>
<proteinExistence type="predicted"/>
<feature type="non-terminal residue" evidence="1">
    <location>
        <position position="148"/>
    </location>
</feature>
<protein>
    <submittedName>
        <fullName evidence="1">16055_t:CDS:1</fullName>
    </submittedName>
</protein>
<accession>A0A9W4TCL6</accession>